<feature type="compositionally biased region" description="Basic and acidic residues" evidence="4">
    <location>
        <begin position="192"/>
        <end position="210"/>
    </location>
</feature>
<dbReference type="PANTHER" id="PTHR11289:SF0">
    <property type="entry name" value="BREAST CANCER TYPE 2 SUSCEPTIBILITY PROTEIN"/>
    <property type="match status" value="1"/>
</dbReference>
<organism evidence="5 6">
    <name type="scientific">Denticeps clupeoides</name>
    <name type="common">denticle herring</name>
    <dbReference type="NCBI Taxonomy" id="299321"/>
    <lineage>
        <taxon>Eukaryota</taxon>
        <taxon>Metazoa</taxon>
        <taxon>Chordata</taxon>
        <taxon>Craniata</taxon>
        <taxon>Vertebrata</taxon>
        <taxon>Euteleostomi</taxon>
        <taxon>Actinopterygii</taxon>
        <taxon>Neopterygii</taxon>
        <taxon>Teleostei</taxon>
        <taxon>Clupei</taxon>
        <taxon>Clupeiformes</taxon>
        <taxon>Denticipitoidei</taxon>
        <taxon>Denticipitidae</taxon>
        <taxon>Denticeps</taxon>
    </lineage>
</organism>
<protein>
    <recommendedName>
        <fullName evidence="7">Breast cancer type 2 susceptibility protein</fullName>
    </recommendedName>
</protein>
<evidence type="ECO:0000256" key="2">
    <source>
        <dbReference type="ARBA" id="ARBA00022763"/>
    </source>
</evidence>
<feature type="compositionally biased region" description="Basic and acidic residues" evidence="4">
    <location>
        <begin position="603"/>
        <end position="612"/>
    </location>
</feature>
<dbReference type="InterPro" id="IPR015525">
    <property type="entry name" value="BRCA2"/>
</dbReference>
<feature type="compositionally biased region" description="Polar residues" evidence="4">
    <location>
        <begin position="627"/>
        <end position="636"/>
    </location>
</feature>
<feature type="region of interest" description="Disordered" evidence="4">
    <location>
        <begin position="603"/>
        <end position="637"/>
    </location>
</feature>
<reference evidence="5" key="2">
    <citation type="submission" date="2025-08" db="UniProtKB">
        <authorList>
            <consortium name="Ensembl"/>
        </authorList>
    </citation>
    <scope>IDENTIFICATION</scope>
</reference>
<dbReference type="GO" id="GO:0000724">
    <property type="term" value="P:double-strand break repair via homologous recombination"/>
    <property type="evidence" value="ECO:0007669"/>
    <property type="project" value="InterPro"/>
</dbReference>
<reference evidence="5" key="3">
    <citation type="submission" date="2025-09" db="UniProtKB">
        <authorList>
            <consortium name="Ensembl"/>
        </authorList>
    </citation>
    <scope>IDENTIFICATION</scope>
</reference>
<feature type="compositionally biased region" description="Basic and acidic residues" evidence="4">
    <location>
        <begin position="753"/>
        <end position="778"/>
    </location>
</feature>
<sequence length="1192" mass="129848">MFEEFVQDVEDELGPLNPDWFEELTAKAAEDNGCDGNEEDHGTGAPCAQGIHSEPLLGRPTPDSQMFSTPKIFRRQTDDNLHQVQQTSPSQTGSSKKSPWTDSSPCFIRFDKEGYRKQVKYAGKNNNVFFLCKDQSAKRISESLGADMNPDISWTSSLNTPSLLSPTVLLCKYQSMFFIFVRRLFPSVLMDSESKTESRQNDRSTVKHDETECPLNVSFEEIRGGWKQKVPAAIEDGEVRNTVENVLDGAEDVLSFLFSNSNSTLRRVRSRERIKRRNPPTPPATSESQTDLDAAAEDIHGDTTVPSKTKSPLRAKDCGMTQWSPLSISQISDSYVGQMSLKESVLLNGVTVEPTNVGQSMSFSHDGQKTCPNTKPEHILMSQESSLALSLSKKPRKFVYSLQKSTPLSKGVEHAAVSTEKKSREQGGTSQTVPSQYLSRDHDVDMTQLCRAFAEDFSQESILKRSLKSCEAAEDRVCGAVSKQNKKVAYEAKNCTIKKELDLHNAGKGELTSLPEAVDAGGKTETPNLASAALSHIYSTSGSRTFSNGGKAPEVQSHSGFKTASDKIIPVPREAVTRARASLDEYVGGSAVIETRGKNDVSKTLEPTERNSDCQTDGIPERKNKTTPEGVSSSHSPYGCAFKTASNRKITLSSVHIQKAKEMFKDLENEDHVSPSRSPSFLKQDLEPPCTLTASQRADVTELCSLLEEAGSQFDFTQAKNAKFSSESQDEWDPEFLADINFDDSFSSNVEKRSQVKMNTADKHMSLSDHTSERDKSSDGCSSSRCLRDTGDATKSVGFKSAPMKAVHTSEENVMKARDIFSDLDEKHTGGAETLNTRSGAVIKGREACNVPDHTGSPMDNYCVEFEAGGIQQALYDEAINPGFGPESVQSCHGFSTAAGKKIRMSQSALLKAKRLLGDCDFEDAGLDDQSRDNEHIRRWVQNERGLLTANGKKSTGGLLEGYSCRDDRFVGTCANKLVRDSRLIGVEGFKTASGKGVAVSTKALQQAKAGFKDCGDFGSELNVQPSLCDPGMRRCGFTTAGGKRVLVSEEALMKARSLMSEVGDHDSICSGPFLSGGFPSAQTNRSKASASARSNTDACRKREASSGENGERALKGASSSSETGRAGQGKSCGFSTASGKRVSVSESALQKARTLLDECRFDKEQNMLERGFERRALNPAKTCPSGQLEFA</sequence>
<keyword evidence="3" id="KW-0234">DNA repair</keyword>
<feature type="region of interest" description="Disordered" evidence="4">
    <location>
        <begin position="753"/>
        <end position="785"/>
    </location>
</feature>
<dbReference type="InterPro" id="IPR002093">
    <property type="entry name" value="BRCA2_repeat"/>
</dbReference>
<keyword evidence="6" id="KW-1185">Reference proteome</keyword>
<dbReference type="Proteomes" id="UP000694580">
    <property type="component" value="Chromosome 19"/>
</dbReference>
<evidence type="ECO:0000313" key="5">
    <source>
        <dbReference type="Ensembl" id="ENSDCDP00010038498.1"/>
    </source>
</evidence>
<feature type="region of interest" description="Disordered" evidence="4">
    <location>
        <begin position="191"/>
        <end position="210"/>
    </location>
</feature>
<dbReference type="AlphaFoldDB" id="A0AAY4CZF0"/>
<name>A0AAY4CZF0_9TELE</name>
<feature type="compositionally biased region" description="Low complexity" evidence="4">
    <location>
        <begin position="1086"/>
        <end position="1095"/>
    </location>
</feature>
<keyword evidence="1" id="KW-0677">Repeat</keyword>
<feature type="region of interest" description="Disordered" evidence="4">
    <location>
        <begin position="79"/>
        <end position="101"/>
    </location>
</feature>
<proteinExistence type="predicted"/>
<dbReference type="PANTHER" id="PTHR11289">
    <property type="entry name" value="BREAST CANCER TYPE 2 SUSCEPTIBILITY PROTEIN BRCA2"/>
    <property type="match status" value="1"/>
</dbReference>
<feature type="region of interest" description="Disordered" evidence="4">
    <location>
        <begin position="268"/>
        <end position="291"/>
    </location>
</feature>
<feature type="region of interest" description="Disordered" evidence="4">
    <location>
        <begin position="1081"/>
        <end position="1138"/>
    </location>
</feature>
<feature type="compositionally biased region" description="Acidic residues" evidence="4">
    <location>
        <begin position="1"/>
        <end position="13"/>
    </location>
</feature>
<evidence type="ECO:0000256" key="3">
    <source>
        <dbReference type="ARBA" id="ARBA00023204"/>
    </source>
</evidence>
<dbReference type="GeneTree" id="ENSGT00940000177583"/>
<dbReference type="Ensembl" id="ENSDCDT00010048139.1">
    <property type="protein sequence ID" value="ENSDCDP00010038498.1"/>
    <property type="gene ID" value="ENSDCDG00010024895.1"/>
</dbReference>
<accession>A0AAY4CZF0</accession>
<feature type="region of interest" description="Disordered" evidence="4">
    <location>
        <begin position="1"/>
        <end position="20"/>
    </location>
</feature>
<gene>
    <name evidence="5" type="primary">BRCA2</name>
</gene>
<keyword evidence="2" id="KW-0227">DNA damage</keyword>
<reference evidence="5 6" key="1">
    <citation type="submission" date="2020-06" db="EMBL/GenBank/DDBJ databases">
        <authorList>
            <consortium name="Wellcome Sanger Institute Data Sharing"/>
        </authorList>
    </citation>
    <scope>NUCLEOTIDE SEQUENCE [LARGE SCALE GENOMIC DNA]</scope>
</reference>
<dbReference type="GO" id="GO:0005634">
    <property type="term" value="C:nucleus"/>
    <property type="evidence" value="ECO:0007669"/>
    <property type="project" value="TreeGrafter"/>
</dbReference>
<evidence type="ECO:0008006" key="7">
    <source>
        <dbReference type="Google" id="ProtNLM"/>
    </source>
</evidence>
<evidence type="ECO:0000313" key="6">
    <source>
        <dbReference type="Proteomes" id="UP000694580"/>
    </source>
</evidence>
<feature type="compositionally biased region" description="Polar residues" evidence="4">
    <location>
        <begin position="426"/>
        <end position="435"/>
    </location>
</feature>
<feature type="region of interest" description="Disordered" evidence="4">
    <location>
        <begin position="27"/>
        <end position="67"/>
    </location>
</feature>
<feature type="compositionally biased region" description="Polar residues" evidence="4">
    <location>
        <begin position="82"/>
        <end position="101"/>
    </location>
</feature>
<feature type="region of interest" description="Disordered" evidence="4">
    <location>
        <begin position="411"/>
        <end position="435"/>
    </location>
</feature>
<dbReference type="PROSITE" id="PS50138">
    <property type="entry name" value="BRCA2_REPEAT"/>
    <property type="match status" value="6"/>
</dbReference>
<dbReference type="GO" id="GO:0006355">
    <property type="term" value="P:regulation of DNA-templated transcription"/>
    <property type="evidence" value="ECO:0007669"/>
    <property type="project" value="TreeGrafter"/>
</dbReference>
<feature type="compositionally biased region" description="Basic residues" evidence="4">
    <location>
        <begin position="268"/>
        <end position="278"/>
    </location>
</feature>
<dbReference type="Pfam" id="PF00634">
    <property type="entry name" value="BRCA2"/>
    <property type="match status" value="4"/>
</dbReference>
<feature type="compositionally biased region" description="Basic and acidic residues" evidence="4">
    <location>
        <begin position="1099"/>
        <end position="1115"/>
    </location>
</feature>
<evidence type="ECO:0000256" key="4">
    <source>
        <dbReference type="SAM" id="MobiDB-lite"/>
    </source>
</evidence>
<evidence type="ECO:0000256" key="1">
    <source>
        <dbReference type="ARBA" id="ARBA00022737"/>
    </source>
</evidence>